<dbReference type="CDD" id="cd02856">
    <property type="entry name" value="E_set_GDE_Isoamylase_N"/>
    <property type="match status" value="1"/>
</dbReference>
<organism evidence="5 6">
    <name type="scientific">Actinomyces graevenitzii C83</name>
    <dbReference type="NCBI Taxonomy" id="435830"/>
    <lineage>
        <taxon>Bacteria</taxon>
        <taxon>Bacillati</taxon>
        <taxon>Actinomycetota</taxon>
        <taxon>Actinomycetes</taxon>
        <taxon>Actinomycetales</taxon>
        <taxon>Actinomycetaceae</taxon>
        <taxon>Actinomyces</taxon>
    </lineage>
</organism>
<proteinExistence type="inferred from homology"/>
<dbReference type="NCBIfam" id="TIGR02100">
    <property type="entry name" value="glgX_debranch"/>
    <property type="match status" value="1"/>
</dbReference>
<dbReference type="InterPro" id="IPR044505">
    <property type="entry name" value="GlgX_Isoamylase_N_E_set"/>
</dbReference>
<dbReference type="InterPro" id="IPR006047">
    <property type="entry name" value="GH13_cat_dom"/>
</dbReference>
<dbReference type="GO" id="GO:0004135">
    <property type="term" value="F:amylo-alpha-1,6-glucosidase activity"/>
    <property type="evidence" value="ECO:0007669"/>
    <property type="project" value="InterPro"/>
</dbReference>
<dbReference type="Gene3D" id="2.60.40.10">
    <property type="entry name" value="Immunoglobulins"/>
    <property type="match status" value="1"/>
</dbReference>
<keyword evidence="6" id="KW-1185">Reference proteome</keyword>
<dbReference type="AlphaFoldDB" id="G9PDG3"/>
<protein>
    <submittedName>
        <fullName evidence="5">Glycogen debranching enzyme GlgX</fullName>
    </submittedName>
</protein>
<sequence>MQTDEEVLLPAPLSEQAALNPYVLGATLNDDGVDFVVNAPGASAVDLCLIDGEGADLRERRIGMHDHLTGSWSAHISGLGPGQRYGYRVYGPWNPNEGLRYNPRKFLLDPYAKALATKAVLDDSLYAHKVNEHGLPTRADWEISELDSLPYAAIGVVADPNYQPVAPSPRISADKRVIYETHVVGLTKQLEAIPEQLRGTYAGVAHPVMIEYLKNLGVTTIELLPIHAKFDEPWLTRRGLSNYWGYATLSYFAPEPTYATKAAQESGPQAVLNEVRAMVSALHEAGLEVVLDVVYNHTAEGGFDGPTLSLRGFDDLGYYLHDPVNKRQYLDVTGTGNTVDFRNRQAIRLTLDSLRYWVSEMGVDGFRFDLAVTLGRHAGEWRRDHPLLVAMTTDPVLCSKLLIAEPWDVGPGGWRTGEFPIPFLDWNDRYRGALREFWLSDPKEMSHGNNGHDARELATRIAGSADLFAWGDTVHGRTPLASVNFVTAHDGFTLHDLTTYNHKNNVANGEDNRDGTWDNRSWNHHDFDGEADQVPGAETVNMMRLRNARNLLGTLFISSGTPMLLGGDEFGRTQGGNNNAYCQDNEISWYDWNLKTWQKELIATTSYLIKLRQQHPALRRSQFATGQVAPGDKIPDLSWYDITGNLMRPEQWHDNYTRVLSMLRSGKPFGDVDALILINGTLNPHEIKLPAGRGDDYELAWYSVWDTPHADYALLDDDDDDDDTDSVATSLAQPGSMIALSPLSMRIYLTKPKRQARYNGAHDAVDTAN</sequence>
<dbReference type="SUPFAM" id="SSF81296">
    <property type="entry name" value="E set domains"/>
    <property type="match status" value="1"/>
</dbReference>
<comment type="similarity">
    <text evidence="1">Belongs to the glycosyl hydrolase 13 family.</text>
</comment>
<dbReference type="GO" id="GO:0005980">
    <property type="term" value="P:glycogen catabolic process"/>
    <property type="evidence" value="ECO:0007669"/>
    <property type="project" value="InterPro"/>
</dbReference>
<dbReference type="EMBL" id="ACRN01000001">
    <property type="protein sequence ID" value="EHM89381.1"/>
    <property type="molecule type" value="Genomic_DNA"/>
</dbReference>
<evidence type="ECO:0000259" key="4">
    <source>
        <dbReference type="SMART" id="SM00642"/>
    </source>
</evidence>
<dbReference type="InterPro" id="IPR013780">
    <property type="entry name" value="Glyco_hydro_b"/>
</dbReference>
<evidence type="ECO:0000256" key="3">
    <source>
        <dbReference type="ARBA" id="ARBA00023295"/>
    </source>
</evidence>
<keyword evidence="2" id="KW-0378">Hydrolase</keyword>
<comment type="caution">
    <text evidence="5">The sequence shown here is derived from an EMBL/GenBank/DDBJ whole genome shotgun (WGS) entry which is preliminary data.</text>
</comment>
<dbReference type="InterPro" id="IPR004193">
    <property type="entry name" value="Glyco_hydro_13_N"/>
</dbReference>
<dbReference type="CDD" id="cd11326">
    <property type="entry name" value="AmyAc_Glg_debranch"/>
    <property type="match status" value="1"/>
</dbReference>
<dbReference type="eggNOG" id="COG1523">
    <property type="taxonomic scope" value="Bacteria"/>
</dbReference>
<accession>G9PDG3</accession>
<keyword evidence="3" id="KW-0326">Glycosidase</keyword>
<dbReference type="SMART" id="SM00642">
    <property type="entry name" value="Aamy"/>
    <property type="match status" value="1"/>
</dbReference>
<evidence type="ECO:0000256" key="2">
    <source>
        <dbReference type="ARBA" id="ARBA00022801"/>
    </source>
</evidence>
<dbReference type="Pfam" id="PF00128">
    <property type="entry name" value="Alpha-amylase"/>
    <property type="match status" value="1"/>
</dbReference>
<evidence type="ECO:0000256" key="1">
    <source>
        <dbReference type="ARBA" id="ARBA00008061"/>
    </source>
</evidence>
<dbReference type="HOGENOM" id="CLU_011725_1_1_11"/>
<dbReference type="InterPro" id="IPR011837">
    <property type="entry name" value="Glycogen_debranch_GlgX"/>
</dbReference>
<dbReference type="InterPro" id="IPR014756">
    <property type="entry name" value="Ig_E-set"/>
</dbReference>
<reference evidence="5 6" key="1">
    <citation type="submission" date="2011-10" db="EMBL/GenBank/DDBJ databases">
        <title>The Genome Sequence of Actinomyces graevenitzii C83.</title>
        <authorList>
            <consortium name="The Broad Institute Genome Sequencing Platform"/>
            <consortium name="The Broad Institute Genome Sequencing Center for Infectious Disease"/>
            <person name="Earl A."/>
            <person name="Ward D."/>
            <person name="Feldgarden M."/>
            <person name="Gevers D."/>
            <person name="Sibley C.D."/>
            <person name="Field T.R."/>
            <person name="Grinwis M."/>
            <person name="Eshaghurshan C.S."/>
            <person name="Surette M.G."/>
            <person name="Young S.K."/>
            <person name="Zeng Q."/>
            <person name="Gargeya S."/>
            <person name="Fitzgerald M."/>
            <person name="Haas B."/>
            <person name="Abouelleil A."/>
            <person name="Alvarado L."/>
            <person name="Arachchi H.M."/>
            <person name="Berlin A."/>
            <person name="Brown A."/>
            <person name="Chapman S.B."/>
            <person name="Chen Z."/>
            <person name="Dunbar C."/>
            <person name="Freedman E."/>
            <person name="Gearin G."/>
            <person name="Goldberg J."/>
            <person name="Griggs A."/>
            <person name="Gujja S."/>
            <person name="Heiman D."/>
            <person name="Howarth C."/>
            <person name="Larson L."/>
            <person name="Lui A."/>
            <person name="MacDonald P.J.P."/>
            <person name="Montmayeur A."/>
            <person name="Murphy C."/>
            <person name="Neiman D."/>
            <person name="Pearson M."/>
            <person name="Priest M."/>
            <person name="Roberts A."/>
            <person name="Saif S."/>
            <person name="Shea T."/>
            <person name="Shenoy N."/>
            <person name="Sisk P."/>
            <person name="Stolte C."/>
            <person name="Sykes S."/>
            <person name="Wortman J."/>
            <person name="Nusbaum C."/>
            <person name="Birren B."/>
        </authorList>
    </citation>
    <scope>NUCLEOTIDE SEQUENCE [LARGE SCALE GENOMIC DNA]</scope>
    <source>
        <strain evidence="5 6">C83</strain>
    </source>
</reference>
<gene>
    <name evidence="5" type="ORF">HMPREF0045_00046</name>
</gene>
<dbReference type="STRING" id="435830.HMPREF0045_00046"/>
<dbReference type="PATRIC" id="fig|435830.3.peg.45"/>
<dbReference type="InterPro" id="IPR017853">
    <property type="entry name" value="GH"/>
</dbReference>
<dbReference type="SUPFAM" id="SSF51011">
    <property type="entry name" value="Glycosyl hydrolase domain"/>
    <property type="match status" value="1"/>
</dbReference>
<dbReference type="Proteomes" id="UP000003822">
    <property type="component" value="Unassembled WGS sequence"/>
</dbReference>
<dbReference type="SUPFAM" id="SSF51445">
    <property type="entry name" value="(Trans)glycosidases"/>
    <property type="match status" value="1"/>
</dbReference>
<dbReference type="Gene3D" id="2.60.40.1180">
    <property type="entry name" value="Golgi alpha-mannosidase II"/>
    <property type="match status" value="1"/>
</dbReference>
<dbReference type="PANTHER" id="PTHR43002">
    <property type="entry name" value="GLYCOGEN DEBRANCHING ENZYME"/>
    <property type="match status" value="1"/>
</dbReference>
<dbReference type="Pfam" id="PF02922">
    <property type="entry name" value="CBM_48"/>
    <property type="match status" value="1"/>
</dbReference>
<evidence type="ECO:0000313" key="5">
    <source>
        <dbReference type="EMBL" id="EHM89381.1"/>
    </source>
</evidence>
<dbReference type="InterPro" id="IPR013783">
    <property type="entry name" value="Ig-like_fold"/>
</dbReference>
<dbReference type="Gene3D" id="3.20.20.80">
    <property type="entry name" value="Glycosidases"/>
    <property type="match status" value="1"/>
</dbReference>
<evidence type="ECO:0000313" key="6">
    <source>
        <dbReference type="Proteomes" id="UP000003822"/>
    </source>
</evidence>
<dbReference type="OrthoDB" id="3236218at2"/>
<feature type="domain" description="Glycosyl hydrolase family 13 catalytic" evidence="4">
    <location>
        <begin position="191"/>
        <end position="612"/>
    </location>
</feature>
<name>G9PDG3_9ACTO</name>